<keyword evidence="1" id="KW-1133">Transmembrane helix</keyword>
<dbReference type="EMBL" id="FLUL01000001">
    <property type="protein sequence ID" value="SBV94376.1"/>
    <property type="molecule type" value="Genomic_DNA"/>
</dbReference>
<feature type="transmembrane region" description="Helical" evidence="1">
    <location>
        <begin position="7"/>
        <end position="27"/>
    </location>
</feature>
<reference evidence="2" key="1">
    <citation type="submission" date="2016-04" db="EMBL/GenBank/DDBJ databases">
        <authorList>
            <person name="Evans L.H."/>
            <person name="Alamgir A."/>
            <person name="Owens N."/>
            <person name="Weber N.D."/>
            <person name="Virtaneva K."/>
            <person name="Barbian K."/>
            <person name="Babar A."/>
            <person name="Rosenke K."/>
        </authorList>
    </citation>
    <scope>NUCLEOTIDE SEQUENCE</scope>
    <source>
        <strain evidence="2">86-2</strain>
    </source>
</reference>
<sequence length="416" mass="48468">MNKEEKFSIAVLLLIFFYIYNISFIYIPEILRTRVIIGLIGAFMSLRVLFNKKPIYDLLMVLVISIIPILTTTLINNEFDSRFFGNVFQNILYLFGAFFIIEIIRKKHETVTLLLLCKYITIPILFHNVFALLMFLFPNLFSIVISLQPVDENLLYAMTNTLEFGSRFIGVGIGSYFSGGTISIIGSVTCTFVILKTKNKIIWGIILFIISALGIFIARIAFLGILFSLILILRHWFKRSQLYKILPRILISICILITGFYIVNQFSENYKDSALIRQSFELFFKFEESNSFQVKSAERVKEMFIIPDNGKTFLIGDGRFSNPDNSFYMHTDVGYSRLLYYYGIIGTICFFLPFIFISRYMINRDNDSDLRYMLYSLVALLFICNIKGLLDINWLMFLFFSLYINNEIYESSPYHT</sequence>
<feature type="transmembrane region" description="Helical" evidence="1">
    <location>
        <begin position="245"/>
        <end position="263"/>
    </location>
</feature>
<dbReference type="RefSeq" id="WP_296947212.1">
    <property type="nucleotide sequence ID" value="NZ_LT599021.1"/>
</dbReference>
<keyword evidence="1" id="KW-0812">Transmembrane</keyword>
<proteinExistence type="predicted"/>
<gene>
    <name evidence="2" type="ORF">KL86DYS2_10717</name>
</gene>
<accession>A0A212J4I0</accession>
<protein>
    <submittedName>
        <fullName evidence="2">Uncharacterized protein</fullName>
    </submittedName>
</protein>
<feature type="transmembrane region" description="Helical" evidence="1">
    <location>
        <begin position="87"/>
        <end position="104"/>
    </location>
</feature>
<feature type="transmembrane region" description="Helical" evidence="1">
    <location>
        <begin position="339"/>
        <end position="362"/>
    </location>
</feature>
<evidence type="ECO:0000313" key="2">
    <source>
        <dbReference type="EMBL" id="SBV94376.1"/>
    </source>
</evidence>
<keyword evidence="1" id="KW-0472">Membrane</keyword>
<feature type="transmembrane region" description="Helical" evidence="1">
    <location>
        <begin position="374"/>
        <end position="404"/>
    </location>
</feature>
<feature type="transmembrane region" description="Helical" evidence="1">
    <location>
        <begin position="33"/>
        <end position="50"/>
    </location>
</feature>
<feature type="transmembrane region" description="Helical" evidence="1">
    <location>
        <begin position="201"/>
        <end position="233"/>
    </location>
</feature>
<feature type="transmembrane region" description="Helical" evidence="1">
    <location>
        <begin position="55"/>
        <end position="75"/>
    </location>
</feature>
<dbReference type="AlphaFoldDB" id="A0A212J4I0"/>
<name>A0A212J4I0_9BACT</name>
<evidence type="ECO:0000256" key="1">
    <source>
        <dbReference type="SAM" id="Phobius"/>
    </source>
</evidence>
<organism evidence="2">
    <name type="scientific">uncultured Dysgonomonas sp</name>
    <dbReference type="NCBI Taxonomy" id="206096"/>
    <lineage>
        <taxon>Bacteria</taxon>
        <taxon>Pseudomonadati</taxon>
        <taxon>Bacteroidota</taxon>
        <taxon>Bacteroidia</taxon>
        <taxon>Bacteroidales</taxon>
        <taxon>Dysgonomonadaceae</taxon>
        <taxon>Dysgonomonas</taxon>
        <taxon>environmental samples</taxon>
    </lineage>
</organism>
<feature type="transmembrane region" description="Helical" evidence="1">
    <location>
        <begin position="168"/>
        <end position="195"/>
    </location>
</feature>